<protein>
    <recommendedName>
        <fullName evidence="8">HAD family phosphatase</fullName>
    </recommendedName>
</protein>
<dbReference type="PRINTS" id="PR00413">
    <property type="entry name" value="HADHALOGNASE"/>
</dbReference>
<name>A0A2V1K6W1_9ACTO</name>
<dbReference type="PANTHER" id="PTHR46193">
    <property type="entry name" value="6-PHOSPHOGLUCONATE PHOSPHATASE"/>
    <property type="match status" value="1"/>
</dbReference>
<dbReference type="SFLD" id="SFLDS00003">
    <property type="entry name" value="Haloacid_Dehalogenase"/>
    <property type="match status" value="1"/>
</dbReference>
<dbReference type="InterPro" id="IPR006439">
    <property type="entry name" value="HAD-SF_hydro_IA"/>
</dbReference>
<comment type="cofactor">
    <cofactor evidence="1">
        <name>Mg(2+)</name>
        <dbReference type="ChEBI" id="CHEBI:18420"/>
    </cofactor>
</comment>
<evidence type="ECO:0000256" key="3">
    <source>
        <dbReference type="ARBA" id="ARBA00022723"/>
    </source>
</evidence>
<keyword evidence="4" id="KW-0460">Magnesium</keyword>
<dbReference type="Gene3D" id="3.40.50.1000">
    <property type="entry name" value="HAD superfamily/HAD-like"/>
    <property type="match status" value="1"/>
</dbReference>
<dbReference type="CDD" id="cd07505">
    <property type="entry name" value="HAD_BPGM-like"/>
    <property type="match status" value="1"/>
</dbReference>
<dbReference type="NCBIfam" id="TIGR01509">
    <property type="entry name" value="HAD-SF-IA-v3"/>
    <property type="match status" value="1"/>
</dbReference>
<sequence length="226" mass="23788">MATFSPQIQAVLCDMDGTLSDTEVFWQQAERRIIAEYGDPTLRPEATDQSIGISMEASAALLRDQYGVTLEIGQLMQLAVDYALEAMSGEITWMPGILSLLDEAETAGIPRALVTSSPGRVARAIVAELPGQTFDVIISGDDVSSHKPEPAPYLHAAQALGADPRHCVAFEDSVPGVLSALAAGCLVVGASSIGAAFEAHERLIVRPSLEGLSLRDIADAARTAGD</sequence>
<dbReference type="InterPro" id="IPR023214">
    <property type="entry name" value="HAD_sf"/>
</dbReference>
<dbReference type="GO" id="GO:0046872">
    <property type="term" value="F:metal ion binding"/>
    <property type="evidence" value="ECO:0007669"/>
    <property type="project" value="UniProtKB-KW"/>
</dbReference>
<dbReference type="InterPro" id="IPR041492">
    <property type="entry name" value="HAD_2"/>
</dbReference>
<evidence type="ECO:0000256" key="4">
    <source>
        <dbReference type="ARBA" id="ARBA00022842"/>
    </source>
</evidence>
<gene>
    <name evidence="6" type="ORF">DD236_02065</name>
</gene>
<evidence type="ECO:0000256" key="2">
    <source>
        <dbReference type="ARBA" id="ARBA00006171"/>
    </source>
</evidence>
<dbReference type="InterPro" id="IPR036412">
    <property type="entry name" value="HAD-like_sf"/>
</dbReference>
<dbReference type="AlphaFoldDB" id="A0A2V1K6W1"/>
<dbReference type="SFLD" id="SFLDG01129">
    <property type="entry name" value="C1.5:_HAD__Beta-PGM__Phosphata"/>
    <property type="match status" value="1"/>
</dbReference>
<proteinExistence type="inferred from homology"/>
<evidence type="ECO:0000313" key="6">
    <source>
        <dbReference type="EMBL" id="PWF27208.1"/>
    </source>
</evidence>
<evidence type="ECO:0000256" key="5">
    <source>
        <dbReference type="ARBA" id="ARBA00023277"/>
    </source>
</evidence>
<dbReference type="PANTHER" id="PTHR46193:SF18">
    <property type="entry name" value="HEXITOL PHOSPHATASE B"/>
    <property type="match status" value="1"/>
</dbReference>
<dbReference type="RefSeq" id="WP_109092707.1">
    <property type="nucleotide sequence ID" value="NZ_CAMELQ010000026.1"/>
</dbReference>
<dbReference type="EMBL" id="QETB01000001">
    <property type="protein sequence ID" value="PWF27208.1"/>
    <property type="molecule type" value="Genomic_DNA"/>
</dbReference>
<keyword evidence="3" id="KW-0479">Metal-binding</keyword>
<dbReference type="Gene3D" id="1.10.150.240">
    <property type="entry name" value="Putative phosphatase, domain 2"/>
    <property type="match status" value="1"/>
</dbReference>
<accession>A0A2V1K6W1</accession>
<dbReference type="OrthoDB" id="9797743at2"/>
<dbReference type="InterPro" id="IPR051600">
    <property type="entry name" value="Beta-PGM-like"/>
</dbReference>
<evidence type="ECO:0008006" key="8">
    <source>
        <dbReference type="Google" id="ProtNLM"/>
    </source>
</evidence>
<dbReference type="SUPFAM" id="SSF56784">
    <property type="entry name" value="HAD-like"/>
    <property type="match status" value="1"/>
</dbReference>
<comment type="caution">
    <text evidence="6">The sequence shown here is derived from an EMBL/GenBank/DDBJ whole genome shotgun (WGS) entry which is preliminary data.</text>
</comment>
<evidence type="ECO:0000256" key="1">
    <source>
        <dbReference type="ARBA" id="ARBA00001946"/>
    </source>
</evidence>
<evidence type="ECO:0000313" key="7">
    <source>
        <dbReference type="Proteomes" id="UP000245283"/>
    </source>
</evidence>
<dbReference type="InterPro" id="IPR023198">
    <property type="entry name" value="PGP-like_dom2"/>
</dbReference>
<keyword evidence="5" id="KW-0119">Carbohydrate metabolism</keyword>
<dbReference type="Proteomes" id="UP000245283">
    <property type="component" value="Unassembled WGS sequence"/>
</dbReference>
<keyword evidence="7" id="KW-1185">Reference proteome</keyword>
<organism evidence="6 7">
    <name type="scientific">Ancrocorticia populi</name>
    <dbReference type="NCBI Taxonomy" id="2175228"/>
    <lineage>
        <taxon>Bacteria</taxon>
        <taxon>Bacillati</taxon>
        <taxon>Actinomycetota</taxon>
        <taxon>Actinomycetes</taxon>
        <taxon>Actinomycetales</taxon>
        <taxon>Actinomycetaceae</taxon>
        <taxon>Ancrocorticia</taxon>
    </lineage>
</organism>
<dbReference type="GO" id="GO:0003824">
    <property type="term" value="F:catalytic activity"/>
    <property type="evidence" value="ECO:0007669"/>
    <property type="project" value="UniProtKB-ARBA"/>
</dbReference>
<reference evidence="7" key="1">
    <citation type="submission" date="2018-05" db="EMBL/GenBank/DDBJ databases">
        <authorList>
            <person name="Li Y."/>
        </authorList>
    </citation>
    <scope>NUCLEOTIDE SEQUENCE [LARGE SCALE GENOMIC DNA]</scope>
    <source>
        <strain evidence="7">sk1b4</strain>
    </source>
</reference>
<dbReference type="Pfam" id="PF13419">
    <property type="entry name" value="HAD_2"/>
    <property type="match status" value="1"/>
</dbReference>
<comment type="similarity">
    <text evidence="2">Belongs to the HAD-like hydrolase superfamily. CbbY/CbbZ/Gph/YieH family.</text>
</comment>